<dbReference type="EMBL" id="JBHSBH010000001">
    <property type="protein sequence ID" value="MFC3994312.1"/>
    <property type="molecule type" value="Genomic_DNA"/>
</dbReference>
<feature type="domain" description="AMP-dependent synthetase/ligase" evidence="3">
    <location>
        <begin position="19"/>
        <end position="423"/>
    </location>
</feature>
<dbReference type="Gene3D" id="3.40.50.12780">
    <property type="entry name" value="N-terminal domain of ligase-like"/>
    <property type="match status" value="1"/>
</dbReference>
<gene>
    <name evidence="4" type="ORF">ACFOVU_00175</name>
</gene>
<sequence length="581" mass="61406">MTTGMPAHPTPPQLITRFRGHVNRRPDAPAMTFADFAADPAGHETTWTYVETDLRAREVAVALRAACAPGEVVAIMCTQGHGYVAAFLGCLFAGVCAVPLHPPHPFRPNDRLNALLADAGPAAVLADGALAGAIAGYLHDAGLAEARPVLDVTTMGRGDAGSWEPEDPPGDTLAYLQYTSGSTARPRGVRVTHANLAHTADQCSAAFRVDDTSVSATWLPFFHDFGLASAVTIPLAVGAHVVALDPMAFVQHPLRWPRLVSRHRATFVPGPDFALGMCADALERAPESDRAGLDLGSVTALVNGSEPVREQSLRRFTEAFAPLGFRPGAHAPSYGLAEATIMVTATPPGQEPRVFSCDRRELAKGQAVPAPADAPGEARGVVSCGIAWGEDIAIVDPETCIELADRHVGEIWVRGPVIAAGYHGEHAAAADAFGAGLVGAPEQDWLRTGDLGFTDGGDLFVVGRIKDVIIIDGRNHHPADVEVCVENATQGLRRGHIAAVPVDAGGRERLVVVAERAPGTALEGDDAERVRAAARRAVAEHHGVTVHDFVLVPKATLPKTSSGKLQRSLCRERYLAGEYRR</sequence>
<dbReference type="RefSeq" id="WP_378529188.1">
    <property type="nucleotide sequence ID" value="NZ_JBHSBH010000001.1"/>
</dbReference>
<dbReference type="InterPro" id="IPR000873">
    <property type="entry name" value="AMP-dep_synth/lig_dom"/>
</dbReference>
<dbReference type="Proteomes" id="UP001595847">
    <property type="component" value="Unassembled WGS sequence"/>
</dbReference>
<dbReference type="InterPro" id="IPR045851">
    <property type="entry name" value="AMP-bd_C_sf"/>
</dbReference>
<dbReference type="InterPro" id="IPR040097">
    <property type="entry name" value="FAAL/FAAC"/>
</dbReference>
<evidence type="ECO:0000256" key="1">
    <source>
        <dbReference type="ARBA" id="ARBA00006432"/>
    </source>
</evidence>
<dbReference type="Gene3D" id="3.30.300.30">
    <property type="match status" value="1"/>
</dbReference>
<organism evidence="4 5">
    <name type="scientific">Nocardiopsis sediminis</name>
    <dbReference type="NCBI Taxonomy" id="1778267"/>
    <lineage>
        <taxon>Bacteria</taxon>
        <taxon>Bacillati</taxon>
        <taxon>Actinomycetota</taxon>
        <taxon>Actinomycetes</taxon>
        <taxon>Streptosporangiales</taxon>
        <taxon>Nocardiopsidaceae</taxon>
        <taxon>Nocardiopsis</taxon>
    </lineage>
</organism>
<dbReference type="PANTHER" id="PTHR22754">
    <property type="entry name" value="DISCO-INTERACTING PROTEIN 2 DIP2 -RELATED"/>
    <property type="match status" value="1"/>
</dbReference>
<evidence type="ECO:0000259" key="3">
    <source>
        <dbReference type="Pfam" id="PF00501"/>
    </source>
</evidence>
<keyword evidence="2 4" id="KW-0436">Ligase</keyword>
<evidence type="ECO:0000256" key="2">
    <source>
        <dbReference type="ARBA" id="ARBA00022598"/>
    </source>
</evidence>
<dbReference type="InterPro" id="IPR042099">
    <property type="entry name" value="ANL_N_sf"/>
</dbReference>
<protein>
    <submittedName>
        <fullName evidence="4">Fatty acyl-AMP ligase</fullName>
    </submittedName>
</protein>
<name>A0ABV8FDW5_9ACTN</name>
<dbReference type="GO" id="GO:0016874">
    <property type="term" value="F:ligase activity"/>
    <property type="evidence" value="ECO:0007669"/>
    <property type="project" value="UniProtKB-KW"/>
</dbReference>
<dbReference type="CDD" id="cd05931">
    <property type="entry name" value="FAAL"/>
    <property type="match status" value="1"/>
</dbReference>
<comment type="similarity">
    <text evidence="1">Belongs to the ATP-dependent AMP-binding enzyme family.</text>
</comment>
<dbReference type="Pfam" id="PF00501">
    <property type="entry name" value="AMP-binding"/>
    <property type="match status" value="1"/>
</dbReference>
<dbReference type="PANTHER" id="PTHR22754:SF32">
    <property type="entry name" value="DISCO-INTERACTING PROTEIN 2"/>
    <property type="match status" value="1"/>
</dbReference>
<comment type="caution">
    <text evidence="4">The sequence shown here is derived from an EMBL/GenBank/DDBJ whole genome shotgun (WGS) entry which is preliminary data.</text>
</comment>
<evidence type="ECO:0000313" key="4">
    <source>
        <dbReference type="EMBL" id="MFC3994312.1"/>
    </source>
</evidence>
<dbReference type="SUPFAM" id="SSF56801">
    <property type="entry name" value="Acetyl-CoA synthetase-like"/>
    <property type="match status" value="1"/>
</dbReference>
<keyword evidence="5" id="KW-1185">Reference proteome</keyword>
<accession>A0ABV8FDW5</accession>
<reference evidence="5" key="1">
    <citation type="journal article" date="2019" name="Int. J. Syst. Evol. Microbiol.">
        <title>The Global Catalogue of Microorganisms (GCM) 10K type strain sequencing project: providing services to taxonomists for standard genome sequencing and annotation.</title>
        <authorList>
            <consortium name="The Broad Institute Genomics Platform"/>
            <consortium name="The Broad Institute Genome Sequencing Center for Infectious Disease"/>
            <person name="Wu L."/>
            <person name="Ma J."/>
        </authorList>
    </citation>
    <scope>NUCLEOTIDE SEQUENCE [LARGE SCALE GENOMIC DNA]</scope>
    <source>
        <strain evidence="5">TBRC 1826</strain>
    </source>
</reference>
<evidence type="ECO:0000313" key="5">
    <source>
        <dbReference type="Proteomes" id="UP001595847"/>
    </source>
</evidence>
<proteinExistence type="inferred from homology"/>